<dbReference type="InterPro" id="IPR015943">
    <property type="entry name" value="WD40/YVTN_repeat-like_dom_sf"/>
</dbReference>
<feature type="repeat" description="WD" evidence="3">
    <location>
        <begin position="455"/>
        <end position="494"/>
    </location>
</feature>
<reference evidence="6" key="2">
    <citation type="journal article" name="Front. Microbiol.">
        <title>Degradative Capacity of Two Strains of Rhodonia placenta: From Phenotype to Genotype.</title>
        <authorList>
            <person name="Kolle M."/>
            <person name="Horta M.A.C."/>
            <person name="Nowrousian M."/>
            <person name="Ohm R.A."/>
            <person name="Benz J.P."/>
            <person name="Pilgard A."/>
        </authorList>
    </citation>
    <scope>NUCLEOTIDE SEQUENCE</scope>
    <source>
        <strain evidence="6">FPRL280</strain>
    </source>
</reference>
<name>A0A8H7U3R3_9APHY</name>
<dbReference type="InterPro" id="IPR020472">
    <property type="entry name" value="WD40_PAC1"/>
</dbReference>
<accession>A0A8H7U3R3</accession>
<dbReference type="Pfam" id="PF12937">
    <property type="entry name" value="F-box-like"/>
    <property type="match status" value="1"/>
</dbReference>
<dbReference type="PROSITE" id="PS00678">
    <property type="entry name" value="WD_REPEATS_1"/>
    <property type="match status" value="3"/>
</dbReference>
<dbReference type="SMART" id="SM00320">
    <property type="entry name" value="WD40"/>
    <property type="match status" value="7"/>
</dbReference>
<dbReference type="PROSITE" id="PS50181">
    <property type="entry name" value="FBOX"/>
    <property type="match status" value="1"/>
</dbReference>
<feature type="region of interest" description="Disordered" evidence="4">
    <location>
        <begin position="90"/>
        <end position="113"/>
    </location>
</feature>
<dbReference type="PROSITE" id="PS50294">
    <property type="entry name" value="WD_REPEATS_REGION"/>
    <property type="match status" value="2"/>
</dbReference>
<protein>
    <recommendedName>
        <fullName evidence="5">F-box domain-containing protein</fullName>
    </recommendedName>
</protein>
<reference evidence="6" key="1">
    <citation type="submission" date="2020-11" db="EMBL/GenBank/DDBJ databases">
        <authorList>
            <person name="Koelle M."/>
            <person name="Horta M.A.C."/>
            <person name="Nowrousian M."/>
            <person name="Ohm R.A."/>
            <person name="Benz P."/>
            <person name="Pilgard A."/>
        </authorList>
    </citation>
    <scope>NUCLEOTIDE SEQUENCE</scope>
    <source>
        <strain evidence="6">FPRL280</strain>
    </source>
</reference>
<comment type="caution">
    <text evidence="6">The sequence shown here is derived from an EMBL/GenBank/DDBJ whole genome shotgun (WGS) entry which is preliminary data.</text>
</comment>
<evidence type="ECO:0000313" key="6">
    <source>
        <dbReference type="EMBL" id="KAF9817807.1"/>
    </source>
</evidence>
<evidence type="ECO:0000256" key="1">
    <source>
        <dbReference type="ARBA" id="ARBA00022574"/>
    </source>
</evidence>
<dbReference type="Gene3D" id="1.20.1280.50">
    <property type="match status" value="1"/>
</dbReference>
<dbReference type="InterPro" id="IPR001810">
    <property type="entry name" value="F-box_dom"/>
</dbReference>
<dbReference type="CDD" id="cd00200">
    <property type="entry name" value="WD40"/>
    <property type="match status" value="1"/>
</dbReference>
<dbReference type="SUPFAM" id="SSF81383">
    <property type="entry name" value="F-box domain"/>
    <property type="match status" value="1"/>
</dbReference>
<dbReference type="SMART" id="SM00256">
    <property type="entry name" value="FBOX"/>
    <property type="match status" value="1"/>
</dbReference>
<evidence type="ECO:0000256" key="4">
    <source>
        <dbReference type="SAM" id="MobiDB-lite"/>
    </source>
</evidence>
<dbReference type="EMBL" id="JADOXO010000037">
    <property type="protein sequence ID" value="KAF9817807.1"/>
    <property type="molecule type" value="Genomic_DNA"/>
</dbReference>
<dbReference type="InterPro" id="IPR050505">
    <property type="entry name" value="WDR55/POC1"/>
</dbReference>
<dbReference type="InterPro" id="IPR019775">
    <property type="entry name" value="WD40_repeat_CS"/>
</dbReference>
<evidence type="ECO:0000256" key="2">
    <source>
        <dbReference type="ARBA" id="ARBA00022737"/>
    </source>
</evidence>
<dbReference type="Proteomes" id="UP000639403">
    <property type="component" value="Unassembled WGS sequence"/>
</dbReference>
<organism evidence="6 7">
    <name type="scientific">Rhodonia placenta</name>
    <dbReference type="NCBI Taxonomy" id="104341"/>
    <lineage>
        <taxon>Eukaryota</taxon>
        <taxon>Fungi</taxon>
        <taxon>Dikarya</taxon>
        <taxon>Basidiomycota</taxon>
        <taxon>Agaricomycotina</taxon>
        <taxon>Agaricomycetes</taxon>
        <taxon>Polyporales</taxon>
        <taxon>Adustoporiaceae</taxon>
        <taxon>Rhodonia</taxon>
    </lineage>
</organism>
<dbReference type="SUPFAM" id="SSF50978">
    <property type="entry name" value="WD40 repeat-like"/>
    <property type="match status" value="1"/>
</dbReference>
<dbReference type="InterPro" id="IPR001680">
    <property type="entry name" value="WD40_rpt"/>
</dbReference>
<keyword evidence="1 3" id="KW-0853">WD repeat</keyword>
<feature type="compositionally biased region" description="Acidic residues" evidence="4">
    <location>
        <begin position="95"/>
        <end position="113"/>
    </location>
</feature>
<evidence type="ECO:0000313" key="7">
    <source>
        <dbReference type="Proteomes" id="UP000639403"/>
    </source>
</evidence>
<feature type="compositionally biased region" description="Basic and acidic residues" evidence="4">
    <location>
        <begin position="149"/>
        <end position="159"/>
    </location>
</feature>
<gene>
    <name evidence="6" type="ORF">IEO21_03149</name>
</gene>
<evidence type="ECO:0000256" key="3">
    <source>
        <dbReference type="PROSITE-ProRule" id="PRU00221"/>
    </source>
</evidence>
<proteinExistence type="predicted"/>
<feature type="repeat" description="WD" evidence="3">
    <location>
        <begin position="210"/>
        <end position="255"/>
    </location>
</feature>
<dbReference type="InterPro" id="IPR036047">
    <property type="entry name" value="F-box-like_dom_sf"/>
</dbReference>
<feature type="repeat" description="WD" evidence="3">
    <location>
        <begin position="337"/>
        <end position="376"/>
    </location>
</feature>
<dbReference type="Pfam" id="PF00400">
    <property type="entry name" value="WD40"/>
    <property type="match status" value="5"/>
</dbReference>
<feature type="repeat" description="WD" evidence="3">
    <location>
        <begin position="496"/>
        <end position="535"/>
    </location>
</feature>
<dbReference type="PANTHER" id="PTHR44019:SF8">
    <property type="entry name" value="POC1 CENTRIOLAR PROTEIN HOMOLOG"/>
    <property type="match status" value="1"/>
</dbReference>
<dbReference type="AlphaFoldDB" id="A0A8H7U3R3"/>
<keyword evidence="2" id="KW-0677">Repeat</keyword>
<sequence>MVLALLASLPRSRLAAVQRRIAPLLQFDVLGLLPDEMALQVLSYLPFEALLTCALVSRRWRMLADDQSLWRVLCTEQRWEWRNPPVPRDRGYVSDLDDAEDSDDEGMGDEEDSELAVQDMLLDDSGFSSMLVDPASVSLTSTRGPEVVIPRRRDRESTRRNSASASLLPQRSTSPSGPDYKLLHQTHTKIHNRILSGSYRLYNLQTSNALNSHTNAIYCLQLYTYPETGVQVLFTGSKDRSIREWDLVTGAVTRVIADAHESSVLSICVHDGILVSGGSDWQVTAWDLKSNTRIKSIRDHRDSVLCVRYDGRRLASCSKDRTVRTYLMPNFTPHHVLYCHRAAVNAVAMSATHIVSASGDRSIRLWDAETGTLLRTFENHHGRGIAAIDFRPPVILSGSSDKHLRLLDITTSKGWSTAPDFIRTLDTANETVCETCGNTTRVATAAENVRSPGWPRAHEDLVRSVALSAEFVVSGSYDYTVKVWNRKTGALVADLAGGHNGRIFCVGFDRAKVVSCGEDQRICIWDFSHGMDTSFVKL</sequence>
<feature type="region of interest" description="Disordered" evidence="4">
    <location>
        <begin position="142"/>
        <end position="179"/>
    </location>
</feature>
<dbReference type="PANTHER" id="PTHR44019">
    <property type="entry name" value="WD REPEAT-CONTAINING PROTEIN 55"/>
    <property type="match status" value="1"/>
</dbReference>
<feature type="compositionally biased region" description="Polar residues" evidence="4">
    <location>
        <begin position="161"/>
        <end position="176"/>
    </location>
</feature>
<feature type="domain" description="F-box" evidence="5">
    <location>
        <begin position="27"/>
        <end position="73"/>
    </location>
</feature>
<dbReference type="PRINTS" id="PR00320">
    <property type="entry name" value="GPROTEINBRPT"/>
</dbReference>
<dbReference type="PROSITE" id="PS50082">
    <property type="entry name" value="WD_REPEATS_2"/>
    <property type="match status" value="5"/>
</dbReference>
<dbReference type="Gene3D" id="2.130.10.10">
    <property type="entry name" value="YVTN repeat-like/Quinoprotein amine dehydrogenase"/>
    <property type="match status" value="2"/>
</dbReference>
<evidence type="ECO:0000259" key="5">
    <source>
        <dbReference type="PROSITE" id="PS50181"/>
    </source>
</evidence>
<dbReference type="InterPro" id="IPR036322">
    <property type="entry name" value="WD40_repeat_dom_sf"/>
</dbReference>
<feature type="repeat" description="WD" evidence="3">
    <location>
        <begin position="257"/>
        <end position="296"/>
    </location>
</feature>